<sequence>MTLSLTAALVIIDVQKAIDHPSWGRRNNPQAEENIGHLLAAWRRTRRPVIHVRHLSREPESSYRPGQEGCEFKEVVLPLAGEMVITKHTNSAFIGTELEDVLRQRNIGTLVICGVITNNSVETTARMAGNLGYQTYVVSDATATFDKVDFDGQLRSAEEVHALSLANLQGEYATVVSSAQLLAEIQKSISQQR</sequence>
<dbReference type="GO" id="GO:0016787">
    <property type="term" value="F:hydrolase activity"/>
    <property type="evidence" value="ECO:0007669"/>
    <property type="project" value="UniProtKB-KW"/>
</dbReference>
<gene>
    <name evidence="3" type="ORF">H9642_12030</name>
</gene>
<evidence type="ECO:0000259" key="2">
    <source>
        <dbReference type="Pfam" id="PF00857"/>
    </source>
</evidence>
<dbReference type="RefSeq" id="WP_251836693.1">
    <property type="nucleotide sequence ID" value="NZ_JACSQG010000006.1"/>
</dbReference>
<evidence type="ECO:0000256" key="1">
    <source>
        <dbReference type="ARBA" id="ARBA00022801"/>
    </source>
</evidence>
<dbReference type="PANTHER" id="PTHR43540">
    <property type="entry name" value="PEROXYUREIDOACRYLATE/UREIDOACRYLATE AMIDOHYDROLASE-RELATED"/>
    <property type="match status" value="1"/>
</dbReference>
<dbReference type="Gene3D" id="3.40.50.850">
    <property type="entry name" value="Isochorismatase-like"/>
    <property type="match status" value="1"/>
</dbReference>
<dbReference type="InterPro" id="IPR036380">
    <property type="entry name" value="Isochorismatase-like_sf"/>
</dbReference>
<evidence type="ECO:0000313" key="3">
    <source>
        <dbReference type="EMBL" id="MBD7977916.1"/>
    </source>
</evidence>
<dbReference type="Proteomes" id="UP000611945">
    <property type="component" value="Unassembled WGS sequence"/>
</dbReference>
<dbReference type="InterPro" id="IPR050272">
    <property type="entry name" value="Isochorismatase-like_hydrls"/>
</dbReference>
<protein>
    <submittedName>
        <fullName evidence="3">Cysteine hydrolase</fullName>
    </submittedName>
</protein>
<dbReference type="PANTHER" id="PTHR43540:SF1">
    <property type="entry name" value="ISOCHORISMATASE HYDROLASE"/>
    <property type="match status" value="1"/>
</dbReference>
<evidence type="ECO:0000313" key="4">
    <source>
        <dbReference type="Proteomes" id="UP000611945"/>
    </source>
</evidence>
<keyword evidence="4" id="KW-1185">Reference proteome</keyword>
<keyword evidence="1 3" id="KW-0378">Hydrolase</keyword>
<comment type="caution">
    <text evidence="3">The sequence shown here is derived from an EMBL/GenBank/DDBJ whole genome shotgun (WGS) entry which is preliminary data.</text>
</comment>
<proteinExistence type="predicted"/>
<organism evidence="3 4">
    <name type="scientific">Serpens gallinarum</name>
    <dbReference type="NCBI Taxonomy" id="2763075"/>
    <lineage>
        <taxon>Bacteria</taxon>
        <taxon>Pseudomonadati</taxon>
        <taxon>Pseudomonadota</taxon>
        <taxon>Gammaproteobacteria</taxon>
        <taxon>Pseudomonadales</taxon>
        <taxon>Pseudomonadaceae</taxon>
        <taxon>Pseudomonas</taxon>
    </lineage>
</organism>
<feature type="domain" description="Isochorismatase-like" evidence="2">
    <location>
        <begin position="7"/>
        <end position="180"/>
    </location>
</feature>
<dbReference type="EMBL" id="JACSQG010000006">
    <property type="protein sequence ID" value="MBD7977916.1"/>
    <property type="molecule type" value="Genomic_DNA"/>
</dbReference>
<dbReference type="Pfam" id="PF00857">
    <property type="entry name" value="Isochorismatase"/>
    <property type="match status" value="1"/>
</dbReference>
<accession>A0ABR8TQ68</accession>
<name>A0ABR8TQ68_9PSED</name>
<reference evidence="3 4" key="1">
    <citation type="submission" date="2020-08" db="EMBL/GenBank/DDBJ databases">
        <title>A Genomic Blueprint of the Chicken Gut Microbiome.</title>
        <authorList>
            <person name="Gilroy R."/>
            <person name="Ravi A."/>
            <person name="Getino M."/>
            <person name="Pursley I."/>
            <person name="Horton D.L."/>
            <person name="Alikhan N.-F."/>
            <person name="Baker D."/>
            <person name="Gharbi K."/>
            <person name="Hall N."/>
            <person name="Watson M."/>
            <person name="Adriaenssens E.M."/>
            <person name="Foster-Nyarko E."/>
            <person name="Jarju S."/>
            <person name="Secka A."/>
            <person name="Antonio M."/>
            <person name="Oren A."/>
            <person name="Chaudhuri R."/>
            <person name="La Ragione R.M."/>
            <person name="Hildebrand F."/>
            <person name="Pallen M.J."/>
        </authorList>
    </citation>
    <scope>NUCLEOTIDE SEQUENCE [LARGE SCALE GENOMIC DNA]</scope>
    <source>
        <strain evidence="3 4">Sa2CUA2</strain>
    </source>
</reference>
<dbReference type="CDD" id="cd01014">
    <property type="entry name" value="nicotinamidase_related"/>
    <property type="match status" value="1"/>
</dbReference>
<dbReference type="InterPro" id="IPR000868">
    <property type="entry name" value="Isochorismatase-like_dom"/>
</dbReference>
<dbReference type="SUPFAM" id="SSF52499">
    <property type="entry name" value="Isochorismatase-like hydrolases"/>
    <property type="match status" value="1"/>
</dbReference>